<dbReference type="InterPro" id="IPR005821">
    <property type="entry name" value="Ion_trans_dom"/>
</dbReference>
<dbReference type="GO" id="GO:0034702">
    <property type="term" value="C:monoatomic ion channel complex"/>
    <property type="evidence" value="ECO:0007669"/>
    <property type="project" value="UniProtKB-KW"/>
</dbReference>
<keyword evidence="11" id="KW-0460">Magnesium</keyword>
<feature type="region of interest" description="Disordered" evidence="28">
    <location>
        <begin position="1113"/>
        <end position="1161"/>
    </location>
</feature>
<evidence type="ECO:0000256" key="8">
    <source>
        <dbReference type="ARBA" id="ARBA00022723"/>
    </source>
</evidence>
<name>A0A6J0GKX1_9PASS</name>
<evidence type="ECO:0000256" key="5">
    <source>
        <dbReference type="ARBA" id="ARBA00022475"/>
    </source>
</evidence>
<keyword evidence="17 32" id="KW-0407">Ion channel</keyword>
<keyword evidence="15" id="KW-0406">Ion transport</keyword>
<dbReference type="SUPFAM" id="SSF81324">
    <property type="entry name" value="Voltage-gated potassium channels"/>
    <property type="match status" value="1"/>
</dbReference>
<keyword evidence="6" id="KW-0633">Potassium transport</keyword>
<evidence type="ECO:0000256" key="12">
    <source>
        <dbReference type="ARBA" id="ARBA00022882"/>
    </source>
</evidence>
<keyword evidence="16 29" id="KW-0472">Membrane</keyword>
<evidence type="ECO:0000256" key="4">
    <source>
        <dbReference type="ARBA" id="ARBA00022448"/>
    </source>
</evidence>
<dbReference type="FunFam" id="3.40.50.720:FF:000005">
    <property type="entry name" value="calcium-activated potassium channel subunit alpha-1 isoform X6"/>
    <property type="match status" value="1"/>
</dbReference>
<evidence type="ECO:0000256" key="21">
    <source>
        <dbReference type="ARBA" id="ARBA00030326"/>
    </source>
</evidence>
<feature type="transmembrane region" description="Helical" evidence="29">
    <location>
        <begin position="280"/>
        <end position="301"/>
    </location>
</feature>
<keyword evidence="9" id="KW-0631">Potassium channel</keyword>
<dbReference type="InterPro" id="IPR047871">
    <property type="entry name" value="K_chnl_Slo-like"/>
</dbReference>
<dbReference type="AlphaFoldDB" id="A0A6J0GKX1"/>
<dbReference type="InterPro" id="IPR048735">
    <property type="entry name" value="Slowpoke-like_C"/>
</dbReference>
<evidence type="ECO:0000313" key="31">
    <source>
        <dbReference type="Proteomes" id="UP000504624"/>
    </source>
</evidence>
<comment type="catalytic activity">
    <reaction evidence="27">
        <text>K(+)(in) = K(+)(out)</text>
        <dbReference type="Rhea" id="RHEA:29463"/>
        <dbReference type="ChEBI" id="CHEBI:29103"/>
    </reaction>
</comment>
<evidence type="ECO:0000256" key="15">
    <source>
        <dbReference type="ARBA" id="ARBA00023065"/>
    </source>
</evidence>
<dbReference type="InterPro" id="IPR003929">
    <property type="entry name" value="K_chnl_BK_asu"/>
</dbReference>
<dbReference type="PANTHER" id="PTHR10027:SF40">
    <property type="entry name" value="CALCIUM-ACTIVATED POTASSIUM CHANNEL SUBUNIT ALPHA-1"/>
    <property type="match status" value="1"/>
</dbReference>
<dbReference type="InterPro" id="IPR036291">
    <property type="entry name" value="NAD(P)-bd_dom_sf"/>
</dbReference>
<dbReference type="GeneID" id="108493517"/>
<evidence type="ECO:0000256" key="7">
    <source>
        <dbReference type="ARBA" id="ARBA00022692"/>
    </source>
</evidence>
<dbReference type="SUPFAM" id="SSF51735">
    <property type="entry name" value="NAD(P)-binding Rossmann-fold domains"/>
    <property type="match status" value="1"/>
</dbReference>
<evidence type="ECO:0000256" key="10">
    <source>
        <dbReference type="ARBA" id="ARBA00022837"/>
    </source>
</evidence>
<evidence type="ECO:0000256" key="2">
    <source>
        <dbReference type="ARBA" id="ARBA00008648"/>
    </source>
</evidence>
<keyword evidence="14 29" id="KW-1133">Transmembrane helix</keyword>
<dbReference type="Pfam" id="PF00520">
    <property type="entry name" value="Ion_trans"/>
    <property type="match status" value="1"/>
</dbReference>
<dbReference type="GO" id="GO:0046872">
    <property type="term" value="F:metal ion binding"/>
    <property type="evidence" value="ECO:0007669"/>
    <property type="project" value="UniProtKB-KW"/>
</dbReference>
<keyword evidence="5" id="KW-1003">Cell membrane</keyword>
<reference evidence="32" key="1">
    <citation type="submission" date="2025-08" db="UniProtKB">
        <authorList>
            <consortium name="RefSeq"/>
        </authorList>
    </citation>
    <scope>IDENTIFICATION</scope>
</reference>
<comment type="similarity">
    <text evidence="2">Belongs to the potassium channel family. Calcium-activated (TC 1.A.1.3) subfamily. KCa1.1/KCNMA1 sub-subfamily.</text>
</comment>
<feature type="domain" description="RCK N-terminal" evidence="30">
    <location>
        <begin position="765"/>
        <end position="909"/>
    </location>
</feature>
<evidence type="ECO:0000256" key="13">
    <source>
        <dbReference type="ARBA" id="ARBA00022958"/>
    </source>
</evidence>
<evidence type="ECO:0000256" key="3">
    <source>
        <dbReference type="ARBA" id="ARBA00018044"/>
    </source>
</evidence>
<dbReference type="FunFam" id="1.10.287.70:FF:000015">
    <property type="entry name" value="Calcium-activated potassium channel subunit alpha-1 isoform X7"/>
    <property type="match status" value="1"/>
</dbReference>
<protein>
    <recommendedName>
        <fullName evidence="3">Calcium-activated potassium channel subunit alpha-1</fullName>
    </recommendedName>
    <alternativeName>
        <fullName evidence="18">BK channel</fullName>
    </alternativeName>
    <alternativeName>
        <fullName evidence="22">BKCA alpha</fullName>
    </alternativeName>
    <alternativeName>
        <fullName evidence="20">Calcium-activated potassium channel, subfamily M subunit alpha-1</fullName>
    </alternativeName>
    <alternativeName>
        <fullName evidence="24">K(VCA)alpha</fullName>
    </alternativeName>
    <alternativeName>
        <fullName evidence="23">KCa1.1</fullName>
    </alternativeName>
    <alternativeName>
        <fullName evidence="25">Maxi K channel</fullName>
    </alternativeName>
    <alternativeName>
        <fullName evidence="19">Slo-alpha</fullName>
    </alternativeName>
    <alternativeName>
        <fullName evidence="21">Slo1</fullName>
    </alternativeName>
    <alternativeName>
        <fullName evidence="26">Slowpoke homolog</fullName>
    </alternativeName>
</protein>
<dbReference type="GO" id="GO:0060072">
    <property type="term" value="F:large conductance calcium-activated potassium channel activity"/>
    <property type="evidence" value="ECO:0007669"/>
    <property type="project" value="TreeGrafter"/>
</dbReference>
<feature type="transmembrane region" description="Helical" evidence="29">
    <location>
        <begin position="197"/>
        <end position="215"/>
    </location>
</feature>
<feature type="region of interest" description="Disordered" evidence="28">
    <location>
        <begin position="685"/>
        <end position="713"/>
    </location>
</feature>
<dbReference type="Pfam" id="PF03493">
    <property type="entry name" value="BK_channel_a"/>
    <property type="match status" value="1"/>
</dbReference>
<feature type="compositionally biased region" description="Low complexity" evidence="28">
    <location>
        <begin position="1113"/>
        <end position="1137"/>
    </location>
</feature>
<evidence type="ECO:0000256" key="22">
    <source>
        <dbReference type="ARBA" id="ARBA00030518"/>
    </source>
</evidence>
<dbReference type="InterPro" id="IPR003148">
    <property type="entry name" value="RCK_N"/>
</dbReference>
<evidence type="ECO:0000313" key="32">
    <source>
        <dbReference type="RefSeq" id="XP_017662542.1"/>
    </source>
</evidence>
<gene>
    <name evidence="32" type="primary">KCNMA1</name>
</gene>
<evidence type="ECO:0000256" key="19">
    <source>
        <dbReference type="ARBA" id="ARBA00029583"/>
    </source>
</evidence>
<evidence type="ECO:0000256" key="24">
    <source>
        <dbReference type="ARBA" id="ARBA00031597"/>
    </source>
</evidence>
<evidence type="ECO:0000256" key="6">
    <source>
        <dbReference type="ARBA" id="ARBA00022538"/>
    </source>
</evidence>
<keyword evidence="13" id="KW-0630">Potassium</keyword>
<dbReference type="Pfam" id="PF21014">
    <property type="entry name" value="Slowpoke_C"/>
    <property type="match status" value="1"/>
</dbReference>
<evidence type="ECO:0000259" key="30">
    <source>
        <dbReference type="PROSITE" id="PS51201"/>
    </source>
</evidence>
<evidence type="ECO:0000256" key="29">
    <source>
        <dbReference type="SAM" id="Phobius"/>
    </source>
</evidence>
<feature type="domain" description="RCK N-terminal" evidence="30">
    <location>
        <begin position="387"/>
        <end position="529"/>
    </location>
</feature>
<dbReference type="OrthoDB" id="10035564at2759"/>
<dbReference type="Gene3D" id="1.10.287.70">
    <property type="match status" value="1"/>
</dbReference>
<evidence type="ECO:0000256" key="18">
    <source>
        <dbReference type="ARBA" id="ARBA00029579"/>
    </source>
</evidence>
<dbReference type="RefSeq" id="XP_017662542.1">
    <property type="nucleotide sequence ID" value="XM_017807053.1"/>
</dbReference>
<evidence type="ECO:0000256" key="20">
    <source>
        <dbReference type="ARBA" id="ARBA00030288"/>
    </source>
</evidence>
<evidence type="ECO:0000256" key="11">
    <source>
        <dbReference type="ARBA" id="ARBA00022842"/>
    </source>
</evidence>
<evidence type="ECO:0000256" key="17">
    <source>
        <dbReference type="ARBA" id="ARBA00023303"/>
    </source>
</evidence>
<dbReference type="Proteomes" id="UP000504624">
    <property type="component" value="Unplaced"/>
</dbReference>
<dbReference type="PANTHER" id="PTHR10027">
    <property type="entry name" value="CALCIUM-ACTIVATED POTASSIUM CHANNEL ALPHA CHAIN"/>
    <property type="match status" value="1"/>
</dbReference>
<dbReference type="PRINTS" id="PR01449">
    <property type="entry name" value="BKCHANNELA"/>
</dbReference>
<accession>A0A6J0GKX1</accession>
<proteinExistence type="inferred from homology"/>
<feature type="compositionally biased region" description="Basic and acidic residues" evidence="28">
    <location>
        <begin position="1146"/>
        <end position="1161"/>
    </location>
</feature>
<keyword evidence="31" id="KW-1185">Reference proteome</keyword>
<organism evidence="31 32">
    <name type="scientific">Lepidothrix coronata</name>
    <name type="common">blue-crowned manakin</name>
    <dbReference type="NCBI Taxonomy" id="321398"/>
    <lineage>
        <taxon>Eukaryota</taxon>
        <taxon>Metazoa</taxon>
        <taxon>Chordata</taxon>
        <taxon>Craniata</taxon>
        <taxon>Vertebrata</taxon>
        <taxon>Euteleostomi</taxon>
        <taxon>Archelosauria</taxon>
        <taxon>Archosauria</taxon>
        <taxon>Dinosauria</taxon>
        <taxon>Saurischia</taxon>
        <taxon>Theropoda</taxon>
        <taxon>Coelurosauria</taxon>
        <taxon>Aves</taxon>
        <taxon>Neognathae</taxon>
        <taxon>Neoaves</taxon>
        <taxon>Telluraves</taxon>
        <taxon>Australaves</taxon>
        <taxon>Passeriformes</taxon>
        <taxon>Pipridae</taxon>
        <taxon>Lepidothrix</taxon>
    </lineage>
</organism>
<feature type="transmembrane region" description="Helical" evidence="29">
    <location>
        <begin position="347"/>
        <end position="365"/>
    </location>
</feature>
<dbReference type="FunFam" id="3.40.50.720:FF:000098">
    <property type="entry name" value="calcium-activated potassium channel subunit alpha-1 isoform X3"/>
    <property type="match status" value="1"/>
</dbReference>
<evidence type="ECO:0000256" key="28">
    <source>
        <dbReference type="SAM" id="MobiDB-lite"/>
    </source>
</evidence>
<feature type="transmembrane region" description="Helical" evidence="29">
    <location>
        <begin position="65"/>
        <end position="87"/>
    </location>
</feature>
<keyword evidence="8" id="KW-0479">Metal-binding</keyword>
<dbReference type="GO" id="GO:0045211">
    <property type="term" value="C:postsynaptic membrane"/>
    <property type="evidence" value="ECO:0007669"/>
    <property type="project" value="TreeGrafter"/>
</dbReference>
<evidence type="ECO:0000256" key="27">
    <source>
        <dbReference type="ARBA" id="ARBA00034430"/>
    </source>
</evidence>
<dbReference type="Pfam" id="PF22614">
    <property type="entry name" value="Slo-like_RCK"/>
    <property type="match status" value="2"/>
</dbReference>
<keyword evidence="10" id="KW-0106">Calcium</keyword>
<keyword evidence="12" id="KW-0851">Voltage-gated channel</keyword>
<evidence type="ECO:0000256" key="25">
    <source>
        <dbReference type="ARBA" id="ARBA00031999"/>
    </source>
</evidence>
<dbReference type="Gene3D" id="3.40.50.720">
    <property type="entry name" value="NAD(P)-binding Rossmann-like Domain"/>
    <property type="match status" value="2"/>
</dbReference>
<evidence type="ECO:0000256" key="1">
    <source>
        <dbReference type="ARBA" id="ARBA00004651"/>
    </source>
</evidence>
<evidence type="ECO:0000256" key="23">
    <source>
        <dbReference type="ARBA" id="ARBA00030652"/>
    </source>
</evidence>
<keyword evidence="7 29" id="KW-0812">Transmembrane</keyword>
<keyword evidence="4" id="KW-0813">Transport</keyword>
<evidence type="ECO:0000256" key="26">
    <source>
        <dbReference type="ARBA" id="ARBA00033447"/>
    </source>
</evidence>
<evidence type="ECO:0000256" key="14">
    <source>
        <dbReference type="ARBA" id="ARBA00022989"/>
    </source>
</evidence>
<comment type="subcellular location">
    <subcellularLocation>
        <location evidence="1">Cell membrane</location>
        <topology evidence="1">Multi-pass membrane protein</topology>
    </subcellularLocation>
</comment>
<dbReference type="CTD" id="3778"/>
<dbReference type="PRINTS" id="PR00169">
    <property type="entry name" value="KCHANNEL"/>
</dbReference>
<feature type="transmembrane region" description="Helical" evidence="29">
    <location>
        <begin position="159"/>
        <end position="177"/>
    </location>
</feature>
<feature type="transmembrane region" description="Helical" evidence="29">
    <location>
        <begin position="317"/>
        <end position="335"/>
    </location>
</feature>
<evidence type="ECO:0000256" key="9">
    <source>
        <dbReference type="ARBA" id="ARBA00022826"/>
    </source>
</evidence>
<sequence>MANGSGGGSYPGGSGGGGGIRMSNNINANNLNTDSSSSPVNVPKMDALIIPVTMEVPCDSRGQRMWWAFLASSMVTFFGGLFIILLWRTLKYLWTVCCHCGVKNKEAQKINGGGDTQADGACKPTDEKEENVAAEVGWMTSVKDWAGVMISAQTLTGRVLVVLVFALSIGALVIYFIDSSNPIESCQNFYKDFTLQIDMAFNVFFLLYFGLRFIAANDKLWFWLEVNSVVDFFTVPPVFVSVYLNRSWLGLRFLRALRLIQFSEILQFLNILKTSNSIKLVNLCSIFISTWLTAAGFIHLVENSGDPWENFQNNQPLTYWECVYLLMVTMSTVGYGDVYAKTTLGRLFMVFFILGGLAMFASYVPEIIELIGNRKKYGGSYSAVSGRKHIVVCGHITLESVSNFLKDFLHKDRDDVNVEIVFLHNISPNLELEALFKRHFTQVEFYQGSVLNPHDLARVKIESADACLILANKYCADPDAEDASNIMRVISIKNYHPKIRIITQMLQYHNKAHLLNIPSWNWKEGDDAICLAELKLGFIAQSCLAPGLSTMLANLFSMRSFIKIEEDTWQKYYLEGVANEMYTEYLSSAFVGLSFPAVCELVFAKLKLLMIAIEYKSEKRESRSRKRILINPGNHVKIQEGTLGFFIASDAKEVKRAYFYCKACHDDITDPKRIKKCGCKRLEDEQPSTLSPKKKQRNGGMRNSPNSSPKLMRHDPLLIPGNEQIDNMDANVKKYDSTGMFHWCPAKDIEKVILTRSEAAMTVLSGHVVVCIFGDVKSALIGLRNLVMPLRASNFHYHELKHIVFVGSLEYLRREWETLHNFPKVSILPGTPLSRADLRAVNINLCDMCVILSANQNNIDDASLQDKECILASLNIKSMQFDDSIGVLQANSQGFTPPGMDRSSPDNSPVHGLLRQPSITTGANIPIITELVNDSNVQFLDQDDDDDPDTELYLTQPFACGTAFAVSVLDSLMSATYFNDNILTLIRTLVTGGATPELEALIAEENALRGGYSTPQTLANRDRCRVAQLALYDGPFADLGDGGCYGDLFCKALKTYNMLCFGIYRLRDAHLSTPSQCTKRYVITNPPYEFELVPTDLIFCLMQFDHNAGQSRASLSHSSHSSYSSSKKSSSVHSIPSTANRPNRTKTRDSREKQKKEMVYR</sequence>
<dbReference type="PROSITE" id="PS51201">
    <property type="entry name" value="RCK_N"/>
    <property type="match status" value="2"/>
</dbReference>
<evidence type="ECO:0000256" key="16">
    <source>
        <dbReference type="ARBA" id="ARBA00023136"/>
    </source>
</evidence>